<dbReference type="InterPro" id="IPR011051">
    <property type="entry name" value="RmlC_Cupin_sf"/>
</dbReference>
<dbReference type="Gene3D" id="2.60.120.10">
    <property type="entry name" value="Jelly Rolls"/>
    <property type="match status" value="2"/>
</dbReference>
<dbReference type="InterPro" id="IPR014710">
    <property type="entry name" value="RmlC-like_jellyroll"/>
</dbReference>
<sequence length="407" mass="46856">MLESVRCRRDFPRNRLAPRLAIRRSVMVETWGTLDSSEDVATTHIGINVYTYDAWMQSVGIPIHTGFFIPDLRTLELAWWEDRGCKAAFIQLMGQEGIIEARVSEIPPGESLPPFKLSVDEVVYVVEGRGLTSVWGAGESRRQTVEWQKHSIFLLERNRFHQFSNTRGDLPVRLLHYNYLPLAMSTIPDPAFFFNNPYDAPEVEGREFYSEAKAVPRADRRGRRGFLWRGNFFPDMQSWDQLDTNESRGAGGHSVYIQFPGSEMSSHMSVFAPQLYKKAHRHGPGRVIVIPAGEGYTILWEEGKEKIVAPWQEGSALVPPNRWFHQHFNVGGAKARYLALHPPRQFHGYTDESVGDLSNDQIEYADEEPWVREKFEEELAKRGLTSLMPDQAYKDRDYEWDYRTAAQ</sequence>
<dbReference type="EMBL" id="EU016590">
    <property type="protein sequence ID" value="ABZ07004.1"/>
    <property type="molecule type" value="Genomic_DNA"/>
</dbReference>
<organism evidence="1">
    <name type="scientific">uncultured marine microorganism HF4000_ANIW93N21</name>
    <dbReference type="NCBI Taxonomy" id="455527"/>
    <lineage>
        <taxon>unclassified sequences</taxon>
        <taxon>environmental samples</taxon>
    </lineage>
</organism>
<accession>B3T345</accession>
<reference evidence="1" key="1">
    <citation type="journal article" date="2008" name="ISME J.">
        <title>Genomic patterns of recombination, clonal divergence and environment in marine microbial populations.</title>
        <authorList>
            <person name="Konstantinidis K.T."/>
            <person name="Delong E.F."/>
        </authorList>
    </citation>
    <scope>NUCLEOTIDE SEQUENCE</scope>
</reference>
<dbReference type="AlphaFoldDB" id="B3T345"/>
<evidence type="ECO:0000313" key="1">
    <source>
        <dbReference type="EMBL" id="ABZ07004.1"/>
    </source>
</evidence>
<proteinExistence type="predicted"/>
<name>B3T345_9ZZZZ</name>
<dbReference type="SUPFAM" id="SSF51182">
    <property type="entry name" value="RmlC-like cupins"/>
    <property type="match status" value="1"/>
</dbReference>
<gene>
    <name evidence="1" type="ORF">ALOHA_HF4000ANIW93N21ctg1g11</name>
</gene>
<protein>
    <recommendedName>
        <fullName evidence="2">Cupin domain-containing protein</fullName>
    </recommendedName>
</protein>
<evidence type="ECO:0008006" key="2">
    <source>
        <dbReference type="Google" id="ProtNLM"/>
    </source>
</evidence>